<dbReference type="EMBL" id="QDGB01000349">
    <property type="protein sequence ID" value="RQX12344.1"/>
    <property type="molecule type" value="Genomic_DNA"/>
</dbReference>
<dbReference type="AlphaFoldDB" id="A0A3N9XGR0"/>
<accession>A0A3N9XGR0</accession>
<dbReference type="InterPro" id="IPR032696">
    <property type="entry name" value="SQ_cyclase_C"/>
</dbReference>
<evidence type="ECO:0000313" key="2">
    <source>
        <dbReference type="EMBL" id="RQX12344.1"/>
    </source>
</evidence>
<dbReference type="InterPro" id="IPR008930">
    <property type="entry name" value="Terpenoid_cyclase/PrenylTrfase"/>
</dbReference>
<evidence type="ECO:0000259" key="1">
    <source>
        <dbReference type="Pfam" id="PF13243"/>
    </source>
</evidence>
<dbReference type="SUPFAM" id="SSF48239">
    <property type="entry name" value="Terpenoid cyclases/Protein prenyltransferases"/>
    <property type="match status" value="1"/>
</dbReference>
<gene>
    <name evidence="2" type="ORF">DDE19_28750</name>
</gene>
<reference evidence="2 3" key="1">
    <citation type="submission" date="2018-04" db="EMBL/GenBank/DDBJ databases">
        <title>Micromonosporas from Atacama Desert.</title>
        <authorList>
            <person name="Carro L."/>
            <person name="Klenk H.-P."/>
            <person name="Goodfellow M."/>
        </authorList>
    </citation>
    <scope>NUCLEOTIDE SEQUENCE [LARGE SCALE GENOMIC DNA]</scope>
    <source>
        <strain evidence="2 3">LB19</strain>
    </source>
</reference>
<organism evidence="2 3">
    <name type="scientific">Micromonospora ureilytica</name>
    <dbReference type="NCBI Taxonomy" id="709868"/>
    <lineage>
        <taxon>Bacteria</taxon>
        <taxon>Bacillati</taxon>
        <taxon>Actinomycetota</taxon>
        <taxon>Actinomycetes</taxon>
        <taxon>Micromonosporales</taxon>
        <taxon>Micromonosporaceae</taxon>
        <taxon>Micromonospora</taxon>
    </lineage>
</organism>
<comment type="caution">
    <text evidence="2">The sequence shown here is derived from an EMBL/GenBank/DDBJ whole genome shotgun (WGS) entry which is preliminary data.</text>
</comment>
<dbReference type="Gene3D" id="1.50.10.20">
    <property type="match status" value="1"/>
</dbReference>
<protein>
    <submittedName>
        <fullName evidence="2">Squalene--hopene cyclase</fullName>
    </submittedName>
</protein>
<dbReference type="CDD" id="cd00688">
    <property type="entry name" value="ISOPREN_C2_like"/>
    <property type="match status" value="1"/>
</dbReference>
<sequence>MADSPRRHRVCAGSVSAVVDLEAAIGFVVAHGDAVERARLSWLRNGTRVPAELLETAEVGQSPDGGWPATWGGEVASIDATCFRLVELDDLGALGRPAARRALDWLASRQQADGGWEEDASLAESAPEWARPGDPEAAFLVSANAAFWLTVAGLDARASGPLDHRVGGAYAGVVQAAAHSLAGRLRPDGSWPSFLAAGWLSAAVLHRQEMFQESARIQVVLAERMPKMSPGDVAWLAATLRRAGVDPQDWIMVRALRRLTETQRSDGGWESDDGHQFDVHATLAAIRAARPTPPA</sequence>
<dbReference type="OrthoDB" id="3399848at2"/>
<dbReference type="Pfam" id="PF13243">
    <property type="entry name" value="SQHop_cyclase_C"/>
    <property type="match status" value="1"/>
</dbReference>
<proteinExistence type="predicted"/>
<dbReference type="Proteomes" id="UP000278981">
    <property type="component" value="Unassembled WGS sequence"/>
</dbReference>
<feature type="domain" description="Squalene cyclase C-terminal" evidence="1">
    <location>
        <begin position="55"/>
        <end position="130"/>
    </location>
</feature>
<evidence type="ECO:0000313" key="3">
    <source>
        <dbReference type="Proteomes" id="UP000278981"/>
    </source>
</evidence>
<name>A0A3N9XGR0_9ACTN</name>